<evidence type="ECO:0000256" key="2">
    <source>
        <dbReference type="ARBA" id="ARBA00022723"/>
    </source>
</evidence>
<dbReference type="Pfam" id="PF26191">
    <property type="entry name" value="RING-HC_RBR_RNF216"/>
    <property type="match status" value="1"/>
</dbReference>
<feature type="region of interest" description="Disordered" evidence="6">
    <location>
        <begin position="83"/>
        <end position="106"/>
    </location>
</feature>
<sequence>MVLFLALPSFSSRTSPQRKSTTSSTASSTASSTNEHPVSASTLSSISKSPSSSATPDKAPTPPPAAAAGSSTITEALRGNPFGIVSRTKAPSNVAAGETIEEEKERDRRELNDALAMLAQLFPDVKIEVFRELLVRFDGKSRLHVCVEQLLRYRAEWVKGRWNVPELDAKASGGGGGGGGGVDGAPGRGAMAVDGNGDAHGRRRRWIPHEELFQSEEYKAAVKSALSLEFRVLSRSAIDAVLAEVNFSYTRARPTLQELSRKSWRVTFGNIFPFKRKKERDDHPLLSWERLPDGELMPRLKETGCSELNRELHDIYLAPLLARRKEEQEATGLKLAEELNKFEAEAAEALYECDCCLSDVTFEQISTCSVNSHIICFHCIQRTIHESLFGQGWSRSIDHEKSTLRCLAPMSEGICEGTLDPPIVKRAILAEKTGAETYQKFEDRLVSECLLKSQLKLIRCPSCGPATNGLLAQTLPAALIAVLRATSHGEIPTAAMSLCSNLSEQPSKRPEQPLSNELVQGAASLSSNRLAAINSPVRSPTTTAGTTSESATLS</sequence>
<dbReference type="AlphaFoldDB" id="F0URR3"/>
<dbReference type="OrthoDB" id="10009520at2759"/>
<dbReference type="CDD" id="cd16630">
    <property type="entry name" value="RING-HC_RBR_RNF216"/>
    <property type="match status" value="1"/>
</dbReference>
<keyword evidence="3" id="KW-0863">Zinc-finger</keyword>
<feature type="region of interest" description="Disordered" evidence="6">
    <location>
        <begin position="530"/>
        <end position="554"/>
    </location>
</feature>
<evidence type="ECO:0000256" key="4">
    <source>
        <dbReference type="ARBA" id="ARBA00022786"/>
    </source>
</evidence>
<feature type="domain" description="E3 ubiquitin-protein ligase RNF216 UBA" evidence="7">
    <location>
        <begin position="212"/>
        <end position="290"/>
    </location>
</feature>
<dbReference type="Pfam" id="PF26112">
    <property type="entry name" value="UBA_RNF216"/>
    <property type="match status" value="1"/>
</dbReference>
<dbReference type="STRING" id="544711.F0URR3"/>
<dbReference type="InterPro" id="IPR058758">
    <property type="entry name" value="UBA_RNF216"/>
</dbReference>
<evidence type="ECO:0000313" key="10">
    <source>
        <dbReference type="Proteomes" id="UP000008142"/>
    </source>
</evidence>
<dbReference type="HOGENOM" id="CLU_491718_0_0_1"/>
<dbReference type="InterPro" id="IPR047544">
    <property type="entry name" value="RING-HC_RBR_RNF216"/>
</dbReference>
<feature type="compositionally biased region" description="Polar residues" evidence="6">
    <location>
        <begin position="9"/>
        <end position="19"/>
    </location>
</feature>
<dbReference type="PANTHER" id="PTHR22770">
    <property type="entry name" value="UBIQUITIN CONJUGATING ENZYME 7 INTERACTING PROTEIN-RELATED"/>
    <property type="match status" value="1"/>
</dbReference>
<evidence type="ECO:0000256" key="5">
    <source>
        <dbReference type="ARBA" id="ARBA00022833"/>
    </source>
</evidence>
<dbReference type="OMA" id="TIHESLF"/>
<feature type="compositionally biased region" description="Low complexity" evidence="6">
    <location>
        <begin position="539"/>
        <end position="554"/>
    </location>
</feature>
<evidence type="ECO:0000259" key="7">
    <source>
        <dbReference type="Pfam" id="PF26112"/>
    </source>
</evidence>
<evidence type="ECO:0000256" key="1">
    <source>
        <dbReference type="ARBA" id="ARBA00004906"/>
    </source>
</evidence>
<dbReference type="PANTHER" id="PTHR22770:SF42">
    <property type="entry name" value="FINGER PROTEIN (ZIN), PUTATIVE (AFU_ORTHOLOGUE AFUA_4G03910)-RELATED"/>
    <property type="match status" value="1"/>
</dbReference>
<protein>
    <submittedName>
        <fullName evidence="9">RING finger protein</fullName>
    </submittedName>
</protein>
<dbReference type="InterPro" id="IPR051628">
    <property type="entry name" value="LUBAC_E3_Ligases"/>
</dbReference>
<dbReference type="EMBL" id="DS990641">
    <property type="protein sequence ID" value="EGC48590.1"/>
    <property type="molecule type" value="Genomic_DNA"/>
</dbReference>
<keyword evidence="2" id="KW-0479">Metal-binding</keyword>
<feature type="domain" description="E3 ubiquitin-protein ligase RNF216 RING finger HC subclass" evidence="8">
    <location>
        <begin position="349"/>
        <end position="453"/>
    </location>
</feature>
<dbReference type="Proteomes" id="UP000008142">
    <property type="component" value="Unassembled WGS sequence"/>
</dbReference>
<keyword evidence="4" id="KW-0833">Ubl conjugation pathway</keyword>
<evidence type="ECO:0000313" key="9">
    <source>
        <dbReference type="EMBL" id="EGC48590.1"/>
    </source>
</evidence>
<keyword evidence="5" id="KW-0862">Zinc</keyword>
<evidence type="ECO:0000256" key="6">
    <source>
        <dbReference type="SAM" id="MobiDB-lite"/>
    </source>
</evidence>
<evidence type="ECO:0000259" key="8">
    <source>
        <dbReference type="Pfam" id="PF26191"/>
    </source>
</evidence>
<name>F0URR3_AJEC8</name>
<proteinExistence type="predicted"/>
<organism evidence="10">
    <name type="scientific">Ajellomyces capsulatus (strain H88)</name>
    <name type="common">Darling's disease fungus</name>
    <name type="synonym">Histoplasma capsulatum</name>
    <dbReference type="NCBI Taxonomy" id="544711"/>
    <lineage>
        <taxon>Eukaryota</taxon>
        <taxon>Fungi</taxon>
        <taxon>Dikarya</taxon>
        <taxon>Ascomycota</taxon>
        <taxon>Pezizomycotina</taxon>
        <taxon>Eurotiomycetes</taxon>
        <taxon>Eurotiomycetidae</taxon>
        <taxon>Onygenales</taxon>
        <taxon>Ajellomycetaceae</taxon>
        <taxon>Histoplasma</taxon>
    </lineage>
</organism>
<dbReference type="GO" id="GO:0008270">
    <property type="term" value="F:zinc ion binding"/>
    <property type="evidence" value="ECO:0007669"/>
    <property type="project" value="UniProtKB-KW"/>
</dbReference>
<reference evidence="10" key="1">
    <citation type="submission" date="2008-07" db="EMBL/GenBank/DDBJ databases">
        <title>Annotation of Ajellomyces capsulatus strain H88.</title>
        <authorList>
            <person name="Champion M."/>
            <person name="Cuomo C."/>
            <person name="Ma L.-J."/>
            <person name="Henn M.R."/>
            <person name="Sil A."/>
            <person name="Goldman B."/>
            <person name="Young S.K."/>
            <person name="Kodira C.D."/>
            <person name="Zeng Q."/>
            <person name="Koehrsen M."/>
            <person name="Alvarado L."/>
            <person name="Berlin A."/>
            <person name="Borenstein D."/>
            <person name="Chen Z."/>
            <person name="Engels R."/>
            <person name="Freedman E."/>
            <person name="Gellesch M."/>
            <person name="Goldberg J."/>
            <person name="Griggs A."/>
            <person name="Gujja S."/>
            <person name="Heiman D."/>
            <person name="Hepburn T."/>
            <person name="Howarth C."/>
            <person name="Jen D."/>
            <person name="Larson L."/>
            <person name="Lewis B."/>
            <person name="Mehta T."/>
            <person name="Park D."/>
            <person name="Pearson M."/>
            <person name="Roberts A."/>
            <person name="Saif S."/>
            <person name="Shea T."/>
            <person name="Shenoy N."/>
            <person name="Sisk P."/>
            <person name="Stolte C."/>
            <person name="Sykes S."/>
            <person name="Walk T."/>
            <person name="White J."/>
            <person name="Yandava C."/>
            <person name="Klein B."/>
            <person name="McEwen J.G."/>
            <person name="Puccia R."/>
            <person name="Goldman G.H."/>
            <person name="Felipe M.S."/>
            <person name="Nino-Vega G."/>
            <person name="San-Blas G."/>
            <person name="Taylor J."/>
            <person name="Mendoza L."/>
            <person name="Galagan J."/>
            <person name="Nusbaum C."/>
            <person name="Birren B."/>
        </authorList>
    </citation>
    <scope>NUCLEOTIDE SEQUENCE [LARGE SCALE GENOMIC DNA]</scope>
    <source>
        <strain evidence="10">H88</strain>
    </source>
</reference>
<feature type="compositionally biased region" description="Low complexity" evidence="6">
    <location>
        <begin position="20"/>
        <end position="58"/>
    </location>
</feature>
<accession>F0URR3</accession>
<comment type="pathway">
    <text evidence="1">Protein modification; protein ubiquitination.</text>
</comment>
<feature type="region of interest" description="Disordered" evidence="6">
    <location>
        <begin position="1"/>
        <end position="71"/>
    </location>
</feature>
<gene>
    <name evidence="9" type="ORF">HCEG_07805</name>
</gene>
<evidence type="ECO:0000256" key="3">
    <source>
        <dbReference type="ARBA" id="ARBA00022771"/>
    </source>
</evidence>